<evidence type="ECO:0000313" key="7">
    <source>
        <dbReference type="Proteomes" id="UP000002892"/>
    </source>
</evidence>
<dbReference type="AlphaFoldDB" id="I4DBY4"/>
<dbReference type="PANTHER" id="PTHR42756">
    <property type="entry name" value="TRANSCRIPTIONAL REGULATOR, MARR"/>
    <property type="match status" value="1"/>
</dbReference>
<gene>
    <name evidence="6" type="ordered locus">Desaci_4465</name>
</gene>
<evidence type="ECO:0000313" key="6">
    <source>
        <dbReference type="EMBL" id="AFM43308.1"/>
    </source>
</evidence>
<sequence length="157" mass="18425">MIRDQKMKLMEETDDLFRRVWKRYQSFLMLTSSEISVHQMIFLKFLEHKGTCTPSDIAQKFGITLGAVTGFVDRLYKLGLIRRTRSEEDRRVVLIELAPQGKETLVILEKERKKKFGCLLHKFDGLYLTDLNKSLEQLNKVLAELETELETELKTEL</sequence>
<dbReference type="InterPro" id="IPR036388">
    <property type="entry name" value="WH-like_DNA-bd_sf"/>
</dbReference>
<proteinExistence type="predicted"/>
<evidence type="ECO:0000256" key="3">
    <source>
        <dbReference type="ARBA" id="ARBA00023163"/>
    </source>
</evidence>
<dbReference type="Gene3D" id="1.10.10.10">
    <property type="entry name" value="Winged helix-like DNA-binding domain superfamily/Winged helix DNA-binding domain"/>
    <property type="match status" value="1"/>
</dbReference>
<evidence type="ECO:0000259" key="5">
    <source>
        <dbReference type="PROSITE" id="PS50995"/>
    </source>
</evidence>
<dbReference type="GO" id="GO:0003677">
    <property type="term" value="F:DNA binding"/>
    <property type="evidence" value="ECO:0007669"/>
    <property type="project" value="UniProtKB-KW"/>
</dbReference>
<dbReference type="RefSeq" id="WP_014829291.1">
    <property type="nucleotide sequence ID" value="NC_018068.1"/>
</dbReference>
<dbReference type="InterPro" id="IPR036390">
    <property type="entry name" value="WH_DNA-bd_sf"/>
</dbReference>
<dbReference type="SMART" id="SM00347">
    <property type="entry name" value="HTH_MARR"/>
    <property type="match status" value="1"/>
</dbReference>
<dbReference type="Proteomes" id="UP000002892">
    <property type="component" value="Chromosome"/>
</dbReference>
<name>I4DBY4_DESAJ</name>
<feature type="domain" description="HTH marR-type" evidence="5">
    <location>
        <begin position="6"/>
        <end position="147"/>
    </location>
</feature>
<dbReference type="SUPFAM" id="SSF46785">
    <property type="entry name" value="Winged helix' DNA-binding domain"/>
    <property type="match status" value="1"/>
</dbReference>
<dbReference type="STRING" id="646529.Desaci_4465"/>
<dbReference type="PANTHER" id="PTHR42756:SF1">
    <property type="entry name" value="TRANSCRIPTIONAL REPRESSOR OF EMRAB OPERON"/>
    <property type="match status" value="1"/>
</dbReference>
<dbReference type="PRINTS" id="PR00598">
    <property type="entry name" value="HTHMARR"/>
</dbReference>
<dbReference type="OrthoDB" id="5461037at2"/>
<evidence type="ECO:0000256" key="1">
    <source>
        <dbReference type="ARBA" id="ARBA00023015"/>
    </source>
</evidence>
<protein>
    <submittedName>
        <fullName evidence="6">Transcriptional regulator</fullName>
    </submittedName>
</protein>
<evidence type="ECO:0000256" key="4">
    <source>
        <dbReference type="SAM" id="Coils"/>
    </source>
</evidence>
<dbReference type="InterPro" id="IPR000835">
    <property type="entry name" value="HTH_MarR-typ"/>
</dbReference>
<keyword evidence="1" id="KW-0805">Transcription regulation</keyword>
<evidence type="ECO:0000256" key="2">
    <source>
        <dbReference type="ARBA" id="ARBA00023125"/>
    </source>
</evidence>
<accession>I4DBY4</accession>
<reference evidence="6 7" key="1">
    <citation type="journal article" date="2012" name="J. Bacteriol.">
        <title>Complete genome sequences of Desulfosporosinus orientis DSM765T, Desulfosporosinus youngiae DSM17734T, Desulfosporosinus meridiei DSM13257T, and Desulfosporosinus acidiphilus DSM22704T.</title>
        <authorList>
            <person name="Pester M."/>
            <person name="Brambilla E."/>
            <person name="Alazard D."/>
            <person name="Rattei T."/>
            <person name="Weinmaier T."/>
            <person name="Han J."/>
            <person name="Lucas S."/>
            <person name="Lapidus A."/>
            <person name="Cheng J.F."/>
            <person name="Goodwin L."/>
            <person name="Pitluck S."/>
            <person name="Peters L."/>
            <person name="Ovchinnikova G."/>
            <person name="Teshima H."/>
            <person name="Detter J.C."/>
            <person name="Han C.S."/>
            <person name="Tapia R."/>
            <person name="Land M.L."/>
            <person name="Hauser L."/>
            <person name="Kyrpides N.C."/>
            <person name="Ivanova N.N."/>
            <person name="Pagani I."/>
            <person name="Huntmann M."/>
            <person name="Wei C.L."/>
            <person name="Davenport K.W."/>
            <person name="Daligault H."/>
            <person name="Chain P.S."/>
            <person name="Chen A."/>
            <person name="Mavromatis K."/>
            <person name="Markowitz V."/>
            <person name="Szeto E."/>
            <person name="Mikhailova N."/>
            <person name="Pati A."/>
            <person name="Wagner M."/>
            <person name="Woyke T."/>
            <person name="Ollivier B."/>
            <person name="Klenk H.P."/>
            <person name="Spring S."/>
            <person name="Loy A."/>
        </authorList>
    </citation>
    <scope>NUCLEOTIDE SEQUENCE [LARGE SCALE GENOMIC DNA]</scope>
    <source>
        <strain evidence="7">DSM 22704 / JCM 16185 / SJ4</strain>
    </source>
</reference>
<dbReference type="EMBL" id="CP003639">
    <property type="protein sequence ID" value="AFM43308.1"/>
    <property type="molecule type" value="Genomic_DNA"/>
</dbReference>
<keyword evidence="2" id="KW-0238">DNA-binding</keyword>
<dbReference type="GO" id="GO:0003700">
    <property type="term" value="F:DNA-binding transcription factor activity"/>
    <property type="evidence" value="ECO:0007669"/>
    <property type="project" value="InterPro"/>
</dbReference>
<keyword evidence="7" id="KW-1185">Reference proteome</keyword>
<dbReference type="KEGG" id="dai:Desaci_4465"/>
<dbReference type="eggNOG" id="COG1846">
    <property type="taxonomic scope" value="Bacteria"/>
</dbReference>
<organism evidence="6 7">
    <name type="scientific">Desulfosporosinus acidiphilus (strain DSM 22704 / JCM 16185 / SJ4)</name>
    <dbReference type="NCBI Taxonomy" id="646529"/>
    <lineage>
        <taxon>Bacteria</taxon>
        <taxon>Bacillati</taxon>
        <taxon>Bacillota</taxon>
        <taxon>Clostridia</taxon>
        <taxon>Eubacteriales</taxon>
        <taxon>Desulfitobacteriaceae</taxon>
        <taxon>Desulfosporosinus</taxon>
    </lineage>
</organism>
<feature type="coiled-coil region" evidence="4">
    <location>
        <begin position="128"/>
        <end position="155"/>
    </location>
</feature>
<dbReference type="PROSITE" id="PS50995">
    <property type="entry name" value="HTH_MARR_2"/>
    <property type="match status" value="1"/>
</dbReference>
<dbReference type="Pfam" id="PF01047">
    <property type="entry name" value="MarR"/>
    <property type="match status" value="1"/>
</dbReference>
<dbReference type="HOGENOM" id="CLU_083287_27_4_9"/>
<keyword evidence="3" id="KW-0804">Transcription</keyword>
<keyword evidence="4" id="KW-0175">Coiled coil</keyword>